<dbReference type="InterPro" id="IPR040632">
    <property type="entry name" value="Sulfotransfer_4"/>
</dbReference>
<dbReference type="Pfam" id="PF17784">
    <property type="entry name" value="Sulfotransfer_4"/>
    <property type="match status" value="1"/>
</dbReference>
<organism evidence="1 2">
    <name type="scientific">Pseudopithomyces chartarum</name>
    <dbReference type="NCBI Taxonomy" id="1892770"/>
    <lineage>
        <taxon>Eukaryota</taxon>
        <taxon>Fungi</taxon>
        <taxon>Dikarya</taxon>
        <taxon>Ascomycota</taxon>
        <taxon>Pezizomycotina</taxon>
        <taxon>Dothideomycetes</taxon>
        <taxon>Pleosporomycetidae</taxon>
        <taxon>Pleosporales</taxon>
        <taxon>Massarineae</taxon>
        <taxon>Didymosphaeriaceae</taxon>
        <taxon>Pseudopithomyces</taxon>
    </lineage>
</organism>
<reference evidence="1 2" key="1">
    <citation type="submission" date="2021-02" db="EMBL/GenBank/DDBJ databases">
        <title>Genome assembly of Pseudopithomyces chartarum.</title>
        <authorList>
            <person name="Jauregui R."/>
            <person name="Singh J."/>
            <person name="Voisey C."/>
        </authorList>
    </citation>
    <scope>NUCLEOTIDE SEQUENCE [LARGE SCALE GENOMIC DNA]</scope>
    <source>
        <strain evidence="1 2">AGR01</strain>
    </source>
</reference>
<dbReference type="Gene3D" id="3.40.50.300">
    <property type="entry name" value="P-loop containing nucleotide triphosphate hydrolases"/>
    <property type="match status" value="1"/>
</dbReference>
<accession>A0AAN6RM98</accession>
<keyword evidence="2" id="KW-1185">Reference proteome</keyword>
<protein>
    <recommendedName>
        <fullName evidence="3">P-loop containing nucleoside triphosphate hydrolase protein</fullName>
    </recommendedName>
</protein>
<evidence type="ECO:0008006" key="3">
    <source>
        <dbReference type="Google" id="ProtNLM"/>
    </source>
</evidence>
<dbReference type="AlphaFoldDB" id="A0AAN6RM98"/>
<dbReference type="Proteomes" id="UP001280581">
    <property type="component" value="Unassembled WGS sequence"/>
</dbReference>
<dbReference type="PANTHER" id="PTHR36978">
    <property type="entry name" value="P-LOOP CONTAINING NUCLEOTIDE TRIPHOSPHATE HYDROLASE"/>
    <property type="match status" value="1"/>
</dbReference>
<dbReference type="EMBL" id="WVTA01000002">
    <property type="protein sequence ID" value="KAK3215679.1"/>
    <property type="molecule type" value="Genomic_DNA"/>
</dbReference>
<comment type="caution">
    <text evidence="1">The sequence shown here is derived from an EMBL/GenBank/DDBJ whole genome shotgun (WGS) entry which is preliminary data.</text>
</comment>
<dbReference type="InterPro" id="IPR027417">
    <property type="entry name" value="P-loop_NTPase"/>
</dbReference>
<proteinExistence type="predicted"/>
<evidence type="ECO:0000313" key="2">
    <source>
        <dbReference type="Proteomes" id="UP001280581"/>
    </source>
</evidence>
<sequence>MSTDKPKSESTRKSVEILHLAMPRTGSLSMMAAYRLLGYTTYHGFDATASHPHQAIWDRAVEGKFGRAPPLTLADWEDEKFLGPYQVLSDCPTIFFTAEFLELWPEAKVVLVERDVDKWEMSFQQQIVPSPFTWQAVILRKVFDPWLELREKCEGNVFAT</sequence>
<name>A0AAN6RM98_9PLEO</name>
<gene>
    <name evidence="1" type="ORF">GRF29_8g754392</name>
</gene>
<dbReference type="SUPFAM" id="SSF52540">
    <property type="entry name" value="P-loop containing nucleoside triphosphate hydrolases"/>
    <property type="match status" value="1"/>
</dbReference>
<dbReference type="PANTHER" id="PTHR36978:SF4">
    <property type="entry name" value="P-LOOP CONTAINING NUCLEOSIDE TRIPHOSPHATE HYDROLASE PROTEIN"/>
    <property type="match status" value="1"/>
</dbReference>
<evidence type="ECO:0000313" key="1">
    <source>
        <dbReference type="EMBL" id="KAK3215679.1"/>
    </source>
</evidence>